<dbReference type="EMBL" id="CP042345">
    <property type="protein sequence ID" value="QEA16774.1"/>
    <property type="molecule type" value="Genomic_DNA"/>
</dbReference>
<dbReference type="PANTHER" id="PTHR23088">
    <property type="entry name" value="NITRILASE-RELATED"/>
    <property type="match status" value="1"/>
</dbReference>
<dbReference type="InterPro" id="IPR003010">
    <property type="entry name" value="C-N_Hydrolase"/>
</dbReference>
<proteinExistence type="predicted"/>
<organism evidence="3 4">
    <name type="scientific">Novosphingobium ginsenosidimutans</name>
    <dbReference type="NCBI Taxonomy" id="1176536"/>
    <lineage>
        <taxon>Bacteria</taxon>
        <taxon>Pseudomonadati</taxon>
        <taxon>Pseudomonadota</taxon>
        <taxon>Alphaproteobacteria</taxon>
        <taxon>Sphingomonadales</taxon>
        <taxon>Sphingomonadaceae</taxon>
        <taxon>Novosphingobium</taxon>
    </lineage>
</organism>
<dbReference type="PANTHER" id="PTHR23088:SF27">
    <property type="entry name" value="DEAMINATED GLUTATHIONE AMIDASE"/>
    <property type="match status" value="1"/>
</dbReference>
<dbReference type="Pfam" id="PF00795">
    <property type="entry name" value="CN_hydrolase"/>
    <property type="match status" value="1"/>
</dbReference>
<accession>A0A5B8S6F9</accession>
<keyword evidence="4" id="KW-1185">Reference proteome</keyword>
<dbReference type="InterPro" id="IPR036526">
    <property type="entry name" value="C-N_Hydrolase_sf"/>
</dbReference>
<dbReference type="CDD" id="cd07572">
    <property type="entry name" value="nit"/>
    <property type="match status" value="1"/>
</dbReference>
<dbReference type="Proteomes" id="UP000321172">
    <property type="component" value="Chromosome"/>
</dbReference>
<dbReference type="KEGG" id="ngf:FRF71_11885"/>
<name>A0A5B8S6F9_9SPHN</name>
<reference evidence="3 4" key="1">
    <citation type="journal article" date="2013" name="J. Microbiol. Biotechnol.">
        <title>Novosphingobium ginsenosidimutans sp. nov., with the ability to convert ginsenoside.</title>
        <authorList>
            <person name="Kim J.K."/>
            <person name="He D."/>
            <person name="Liu Q.M."/>
            <person name="Park H.Y."/>
            <person name="Jung M.S."/>
            <person name="Yoon M.H."/>
            <person name="Kim S.C."/>
            <person name="Im W.T."/>
        </authorList>
    </citation>
    <scope>NUCLEOTIDE SEQUENCE [LARGE SCALE GENOMIC DNA]</scope>
    <source>
        <strain evidence="3 4">FW-6</strain>
    </source>
</reference>
<dbReference type="RefSeq" id="WP_147090853.1">
    <property type="nucleotide sequence ID" value="NZ_BAABJD010000002.1"/>
</dbReference>
<dbReference type="PROSITE" id="PS50263">
    <property type="entry name" value="CN_HYDROLASE"/>
    <property type="match status" value="1"/>
</dbReference>
<protein>
    <submittedName>
        <fullName evidence="3">Carbon-nitrogen hydrolase family protein</fullName>
    </submittedName>
</protein>
<dbReference type="AlphaFoldDB" id="A0A5B8S6F9"/>
<dbReference type="InterPro" id="IPR045254">
    <property type="entry name" value="Nit1/2_C-N_Hydrolase"/>
</dbReference>
<dbReference type="SUPFAM" id="SSF56317">
    <property type="entry name" value="Carbon-nitrogen hydrolase"/>
    <property type="match status" value="1"/>
</dbReference>
<dbReference type="GO" id="GO:0016811">
    <property type="term" value="F:hydrolase activity, acting on carbon-nitrogen (but not peptide) bonds, in linear amides"/>
    <property type="evidence" value="ECO:0007669"/>
    <property type="project" value="InterPro"/>
</dbReference>
<evidence type="ECO:0000313" key="4">
    <source>
        <dbReference type="Proteomes" id="UP000321172"/>
    </source>
</evidence>
<evidence type="ECO:0000259" key="2">
    <source>
        <dbReference type="PROSITE" id="PS50263"/>
    </source>
</evidence>
<keyword evidence="1 3" id="KW-0378">Hydrolase</keyword>
<gene>
    <name evidence="3" type="ORF">FRF71_11885</name>
</gene>
<dbReference type="OrthoDB" id="9811121at2"/>
<feature type="domain" description="CN hydrolase" evidence="2">
    <location>
        <begin position="2"/>
        <end position="251"/>
    </location>
</feature>
<sequence>MTRIAVLQTTTGIDPAANAQTLVSAIGAAASGGASMLFTPEMSGLLDRDRARGSQHIVPEGQNPVLAAVREAAAGAGIWVALGSLAVARADGRWANRSFTIDPNGVIAERYDKIHMFDVDLATGESWRESSAYAPGEQVVTADHTPLGRLGLTICYDLRFPALFEALGQAHCDAIAIPAAFTRPTGAAHWHVLQRARAIEASAYVIAAAQVGKHEDGRETYGHSLVIDPWGEVLLDLGGEEPGLGFAEIDPARIAEVRAQLPSLANRRPIHT</sequence>
<evidence type="ECO:0000256" key="1">
    <source>
        <dbReference type="ARBA" id="ARBA00022801"/>
    </source>
</evidence>
<dbReference type="Gene3D" id="3.60.110.10">
    <property type="entry name" value="Carbon-nitrogen hydrolase"/>
    <property type="match status" value="1"/>
</dbReference>
<evidence type="ECO:0000313" key="3">
    <source>
        <dbReference type="EMBL" id="QEA16774.1"/>
    </source>
</evidence>